<dbReference type="Pfam" id="PF13828">
    <property type="entry name" value="DUF4190"/>
    <property type="match status" value="1"/>
</dbReference>
<evidence type="ECO:0000313" key="4">
    <source>
        <dbReference type="EMBL" id="MBP2001235.1"/>
    </source>
</evidence>
<feature type="domain" description="DUF4190" evidence="3">
    <location>
        <begin position="33"/>
        <end position="95"/>
    </location>
</feature>
<dbReference type="RefSeq" id="WP_209862195.1">
    <property type="nucleotide sequence ID" value="NZ_JAGGLD010000003.1"/>
</dbReference>
<name>A0ABS4JJD9_9BACL</name>
<keyword evidence="2" id="KW-0812">Transmembrane</keyword>
<evidence type="ECO:0000256" key="2">
    <source>
        <dbReference type="SAM" id="Phobius"/>
    </source>
</evidence>
<evidence type="ECO:0000313" key="5">
    <source>
        <dbReference type="Proteomes" id="UP001519288"/>
    </source>
</evidence>
<gene>
    <name evidence="4" type="ORF">J2Z69_002278</name>
</gene>
<keyword evidence="5" id="KW-1185">Reference proteome</keyword>
<feature type="transmembrane region" description="Helical" evidence="2">
    <location>
        <begin position="80"/>
        <end position="107"/>
    </location>
</feature>
<sequence length="112" mass="12050">MNEFQNEHQNYQQQPPYSPYPPQHNPIKTNSKAIPALVLGILAVVIPYIGLIIGIIAIVFARLSLKEIRATGEQGKGMSIAGLVCGIVGTAMYAIILVILIIAVLFVSGSSY</sequence>
<proteinExistence type="predicted"/>
<organism evidence="4 5">
    <name type="scientific">Paenibacillus shirakamiensis</name>
    <dbReference type="NCBI Taxonomy" id="1265935"/>
    <lineage>
        <taxon>Bacteria</taxon>
        <taxon>Bacillati</taxon>
        <taxon>Bacillota</taxon>
        <taxon>Bacilli</taxon>
        <taxon>Bacillales</taxon>
        <taxon>Paenibacillaceae</taxon>
        <taxon>Paenibacillus</taxon>
    </lineage>
</organism>
<protein>
    <recommendedName>
        <fullName evidence="3">DUF4190 domain-containing protein</fullName>
    </recommendedName>
</protein>
<feature type="region of interest" description="Disordered" evidence="1">
    <location>
        <begin position="1"/>
        <end position="26"/>
    </location>
</feature>
<keyword evidence="2" id="KW-1133">Transmembrane helix</keyword>
<dbReference type="InterPro" id="IPR025241">
    <property type="entry name" value="DUF4190"/>
</dbReference>
<dbReference type="EMBL" id="JAGGLD010000003">
    <property type="protein sequence ID" value="MBP2001235.1"/>
    <property type="molecule type" value="Genomic_DNA"/>
</dbReference>
<evidence type="ECO:0000259" key="3">
    <source>
        <dbReference type="Pfam" id="PF13828"/>
    </source>
</evidence>
<dbReference type="Proteomes" id="UP001519288">
    <property type="component" value="Unassembled WGS sequence"/>
</dbReference>
<accession>A0ABS4JJD9</accession>
<reference evidence="4 5" key="1">
    <citation type="submission" date="2021-03" db="EMBL/GenBank/DDBJ databases">
        <title>Genomic Encyclopedia of Type Strains, Phase IV (KMG-IV): sequencing the most valuable type-strain genomes for metagenomic binning, comparative biology and taxonomic classification.</title>
        <authorList>
            <person name="Goeker M."/>
        </authorList>
    </citation>
    <scope>NUCLEOTIDE SEQUENCE [LARGE SCALE GENOMIC DNA]</scope>
    <source>
        <strain evidence="4 5">DSM 26806</strain>
    </source>
</reference>
<comment type="caution">
    <text evidence="4">The sequence shown here is derived from an EMBL/GenBank/DDBJ whole genome shotgun (WGS) entry which is preliminary data.</text>
</comment>
<evidence type="ECO:0000256" key="1">
    <source>
        <dbReference type="SAM" id="MobiDB-lite"/>
    </source>
</evidence>
<keyword evidence="2" id="KW-0472">Membrane</keyword>
<feature type="transmembrane region" description="Helical" evidence="2">
    <location>
        <begin position="33"/>
        <end position="60"/>
    </location>
</feature>